<feature type="domain" description="SUF system FeS cluster assembly SufBD N-terminal" evidence="2">
    <location>
        <begin position="11"/>
        <end position="178"/>
    </location>
</feature>
<dbReference type="Pfam" id="PF01458">
    <property type="entry name" value="SUFBD_core"/>
    <property type="match status" value="1"/>
</dbReference>
<accession>A0A381Y069</accession>
<feature type="domain" description="SUF system FeS cluster assembly SufBD core" evidence="1">
    <location>
        <begin position="184"/>
        <end position="416"/>
    </location>
</feature>
<evidence type="ECO:0000313" key="3">
    <source>
        <dbReference type="EMBL" id="SVA70414.1"/>
    </source>
</evidence>
<gene>
    <name evidence="3" type="ORF">METZ01_LOCUS123268</name>
</gene>
<dbReference type="InterPro" id="IPR037284">
    <property type="entry name" value="SUF_FeS_clus_asmbl_SufBD_sf"/>
</dbReference>
<dbReference type="PANTHER" id="PTHR43575:SF1">
    <property type="entry name" value="PROTEIN ABCI7, CHLOROPLASTIC"/>
    <property type="match status" value="1"/>
</dbReference>
<name>A0A381Y069_9ZZZZ</name>
<dbReference type="GO" id="GO:0016226">
    <property type="term" value="P:iron-sulfur cluster assembly"/>
    <property type="evidence" value="ECO:0007669"/>
    <property type="project" value="InterPro"/>
</dbReference>
<evidence type="ECO:0000259" key="2">
    <source>
        <dbReference type="Pfam" id="PF19295"/>
    </source>
</evidence>
<dbReference type="InterPro" id="IPR000825">
    <property type="entry name" value="SUF_FeS_clus_asmbl_SufBD_core"/>
</dbReference>
<dbReference type="InterPro" id="IPR045595">
    <property type="entry name" value="SufBD_N"/>
</dbReference>
<dbReference type="InterPro" id="IPR011542">
    <property type="entry name" value="SUF_FeS_clus_asmbl_SufD"/>
</dbReference>
<dbReference type="PANTHER" id="PTHR43575">
    <property type="entry name" value="PROTEIN ABCI7, CHLOROPLASTIC"/>
    <property type="match status" value="1"/>
</dbReference>
<dbReference type="AlphaFoldDB" id="A0A381Y069"/>
<reference evidence="3" key="1">
    <citation type="submission" date="2018-05" db="EMBL/GenBank/DDBJ databases">
        <authorList>
            <person name="Lanie J.A."/>
            <person name="Ng W.-L."/>
            <person name="Kazmierczak K.M."/>
            <person name="Andrzejewski T.M."/>
            <person name="Davidsen T.M."/>
            <person name="Wayne K.J."/>
            <person name="Tettelin H."/>
            <person name="Glass J.I."/>
            <person name="Rusch D."/>
            <person name="Podicherti R."/>
            <person name="Tsui H.-C.T."/>
            <person name="Winkler M.E."/>
        </authorList>
    </citation>
    <scope>NUCLEOTIDE SEQUENCE</scope>
</reference>
<proteinExistence type="predicted"/>
<evidence type="ECO:0008006" key="4">
    <source>
        <dbReference type="Google" id="ProtNLM"/>
    </source>
</evidence>
<dbReference type="InterPro" id="IPR055346">
    <property type="entry name" value="Fe-S_cluster_assembly_SufBD"/>
</dbReference>
<sequence length="452" mass="49424">MTQAPAKLGTYRTGFEALRQEAEATDPQWLRDLRQVAWSSFNKLGFPTARRGNEKWKYTNVRPLAAANFENPPAAGVPENITVGDLRHTAPWNDSWTNLVFLDGHFARHLSSETNTASQIGITSLTDAIASENPVLQSRLAKHATVDDDGFTALNTAFLQDGALIDVPAGHTASDPVHLIFVTTGQQDHAASYPRTLLIAGANSRVTVLESYVSLAESSYFTNAVTEFVLEDGSQVEHYRLLLENADAFHVGTMRVQQGKDSSISSASFARGAAMARQDVQVTLDAPGASCSLNGLYMTAGEQHIDNLINIDHAQPHTKSRLFYKGILDGKSKAVFGGTVLVRKDAQKTDAQQTDKNLLLSREAEVDSKPSLLIYADDVQCSHGATAGHIDKETLFYMQSRGLDRETASRILIHAFASQIIDTVELEPLRDYLDDLFLTAMPAASLDYGDRK</sequence>
<protein>
    <recommendedName>
        <fullName evidence="4">Fe-S cluster assembly protein SufD</fullName>
    </recommendedName>
</protein>
<dbReference type="SUPFAM" id="SSF101960">
    <property type="entry name" value="Stabilizer of iron transporter SufD"/>
    <property type="match status" value="1"/>
</dbReference>
<organism evidence="3">
    <name type="scientific">marine metagenome</name>
    <dbReference type="NCBI Taxonomy" id="408172"/>
    <lineage>
        <taxon>unclassified sequences</taxon>
        <taxon>metagenomes</taxon>
        <taxon>ecological metagenomes</taxon>
    </lineage>
</organism>
<dbReference type="Pfam" id="PF19295">
    <property type="entry name" value="SufBD_N"/>
    <property type="match status" value="1"/>
</dbReference>
<dbReference type="EMBL" id="UINC01017025">
    <property type="protein sequence ID" value="SVA70414.1"/>
    <property type="molecule type" value="Genomic_DNA"/>
</dbReference>
<dbReference type="NCBIfam" id="TIGR01981">
    <property type="entry name" value="sufD"/>
    <property type="match status" value="1"/>
</dbReference>
<evidence type="ECO:0000259" key="1">
    <source>
        <dbReference type="Pfam" id="PF01458"/>
    </source>
</evidence>